<protein>
    <submittedName>
        <fullName evidence="1">Rna-directed dna polymerase from mobile element jockey-like</fullName>
    </submittedName>
</protein>
<reference evidence="2" key="2">
    <citation type="submission" date="2017-12" db="EMBL/GenBank/DDBJ databases">
        <title>Genome sequence of the Bar-tailed Godwit (Limosa lapponica baueri).</title>
        <authorList>
            <person name="Lima N.C.B."/>
            <person name="Parody-Merino A.M."/>
            <person name="Battley P.F."/>
            <person name="Fidler A.E."/>
            <person name="Prosdocimi F."/>
        </authorList>
    </citation>
    <scope>NUCLEOTIDE SEQUENCE [LARGE SCALE GENOMIC DNA]</scope>
</reference>
<keyword evidence="2" id="KW-1185">Reference proteome</keyword>
<keyword evidence="1" id="KW-0548">Nucleotidyltransferase</keyword>
<dbReference type="AlphaFoldDB" id="A0A2I0UU31"/>
<name>A0A2I0UU31_LIMLA</name>
<dbReference type="Proteomes" id="UP000233556">
    <property type="component" value="Unassembled WGS sequence"/>
</dbReference>
<keyword evidence="1" id="KW-0695">RNA-directed DNA polymerase</keyword>
<keyword evidence="1" id="KW-0808">Transferase</keyword>
<gene>
    <name evidence="1" type="ORF">llap_120</name>
</gene>
<reference evidence="2" key="1">
    <citation type="submission" date="2017-11" db="EMBL/GenBank/DDBJ databases">
        <authorList>
            <person name="Lima N.C."/>
            <person name="Parody-Merino A.M."/>
            <person name="Battley P.F."/>
            <person name="Fidler A.E."/>
            <person name="Prosdocimi F."/>
        </authorList>
    </citation>
    <scope>NUCLEOTIDE SEQUENCE [LARGE SCALE GENOMIC DNA]</scope>
</reference>
<dbReference type="EMBL" id="KZ505636">
    <property type="protein sequence ID" value="PKU49567.1"/>
    <property type="molecule type" value="Genomic_DNA"/>
</dbReference>
<dbReference type="OrthoDB" id="411173at2759"/>
<accession>A0A2I0UU31</accession>
<sequence length="161" mass="18427">MPIIYAQNWRRVTDHQEDYLECSTKEFFPLQPGSVLGLVLFNIFVSDMNSGIQCTLSKPANNTKLLFGVDTLAGRNAIQGDLERLKRRACANFMKINQAESSQSEAETYWKEEKLILIDEYKCISRGIMLLIKLDNGFCMTLVRSLWWACKSGIKLQEGHQ</sequence>
<proteinExistence type="predicted"/>
<organism evidence="1 2">
    <name type="scientific">Limosa lapponica baueri</name>
    <dbReference type="NCBI Taxonomy" id="1758121"/>
    <lineage>
        <taxon>Eukaryota</taxon>
        <taxon>Metazoa</taxon>
        <taxon>Chordata</taxon>
        <taxon>Craniata</taxon>
        <taxon>Vertebrata</taxon>
        <taxon>Euteleostomi</taxon>
        <taxon>Archelosauria</taxon>
        <taxon>Archosauria</taxon>
        <taxon>Dinosauria</taxon>
        <taxon>Saurischia</taxon>
        <taxon>Theropoda</taxon>
        <taxon>Coelurosauria</taxon>
        <taxon>Aves</taxon>
        <taxon>Neognathae</taxon>
        <taxon>Neoaves</taxon>
        <taxon>Charadriiformes</taxon>
        <taxon>Scolopacidae</taxon>
        <taxon>Limosa</taxon>
    </lineage>
</organism>
<evidence type="ECO:0000313" key="1">
    <source>
        <dbReference type="EMBL" id="PKU49567.1"/>
    </source>
</evidence>
<evidence type="ECO:0000313" key="2">
    <source>
        <dbReference type="Proteomes" id="UP000233556"/>
    </source>
</evidence>
<dbReference type="GO" id="GO:0003964">
    <property type="term" value="F:RNA-directed DNA polymerase activity"/>
    <property type="evidence" value="ECO:0007669"/>
    <property type="project" value="UniProtKB-KW"/>
</dbReference>